<dbReference type="InterPro" id="IPR014044">
    <property type="entry name" value="CAP_dom"/>
</dbReference>
<sequence length="376" mass="42707">MSKIRNMILLIIVGAVFWHFYGDTFDRAGVLGVFDEVSSDLNGIKENPKIARAVDSITTELDLLFDTLTENIEDQEQTNQSGPEKPELEHPSEQLFSIHNIELGDMRSDVEEQVGLPKRSTMNEYGTNWYAYHENYHNFFMVAYNTDDEVVGLYTNQALVTSLEGINFDSTRESVLSKLGEPLKAIRKGFVNYQIANDQVLDMFLIHDYYVTIFYDKHENSTVTAVQIISEELENQKDGYYAEPNTALKEGFEYQLFDLTNAARVNHDLPVLSWDESVRMTARDHSKDMAINNYFSHTNLEGQSPFDRMTEDNISYRMAGENLAAGLSSSIFAHEGLMNSIGHRESILQPGFESLAVGVAFDAESKPFYTENFLAK</sequence>
<name>A0A917TCN1_9BACI</name>
<dbReference type="PANTHER" id="PTHR31157">
    <property type="entry name" value="SCP DOMAIN-CONTAINING PROTEIN"/>
    <property type="match status" value="1"/>
</dbReference>
<evidence type="ECO:0000313" key="4">
    <source>
        <dbReference type="Proteomes" id="UP000618460"/>
    </source>
</evidence>
<dbReference type="Proteomes" id="UP000618460">
    <property type="component" value="Unassembled WGS sequence"/>
</dbReference>
<reference evidence="3" key="2">
    <citation type="submission" date="2020-09" db="EMBL/GenBank/DDBJ databases">
        <authorList>
            <person name="Sun Q."/>
            <person name="Zhou Y."/>
        </authorList>
    </citation>
    <scope>NUCLEOTIDE SEQUENCE</scope>
    <source>
        <strain evidence="3">CGMCC 1.6333</strain>
    </source>
</reference>
<dbReference type="InterPro" id="IPR029410">
    <property type="entry name" value="CAP_assoc"/>
</dbReference>
<dbReference type="InterPro" id="IPR035940">
    <property type="entry name" value="CAP_sf"/>
</dbReference>
<dbReference type="AlphaFoldDB" id="A0A917TCN1"/>
<feature type="domain" description="SCP" evidence="1">
    <location>
        <begin position="257"/>
        <end position="366"/>
    </location>
</feature>
<keyword evidence="4" id="KW-1185">Reference proteome</keyword>
<dbReference type="OrthoDB" id="9783944at2"/>
<gene>
    <name evidence="3" type="ORF">GCM10011351_00620</name>
</gene>
<dbReference type="SUPFAM" id="SSF55797">
    <property type="entry name" value="PR-1-like"/>
    <property type="match status" value="1"/>
</dbReference>
<dbReference type="EMBL" id="BMLG01000001">
    <property type="protein sequence ID" value="GGM18697.1"/>
    <property type="molecule type" value="Genomic_DNA"/>
</dbReference>
<dbReference type="PANTHER" id="PTHR31157:SF1">
    <property type="entry name" value="SCP DOMAIN-CONTAINING PROTEIN"/>
    <property type="match status" value="1"/>
</dbReference>
<dbReference type="Pfam" id="PF00188">
    <property type="entry name" value="CAP"/>
    <property type="match status" value="1"/>
</dbReference>
<reference evidence="3" key="1">
    <citation type="journal article" date="2014" name="Int. J. Syst. Evol. Microbiol.">
        <title>Complete genome sequence of Corynebacterium casei LMG S-19264T (=DSM 44701T), isolated from a smear-ripened cheese.</title>
        <authorList>
            <consortium name="US DOE Joint Genome Institute (JGI-PGF)"/>
            <person name="Walter F."/>
            <person name="Albersmeier A."/>
            <person name="Kalinowski J."/>
            <person name="Ruckert C."/>
        </authorList>
    </citation>
    <scope>NUCLEOTIDE SEQUENCE</scope>
    <source>
        <strain evidence="3">CGMCC 1.6333</strain>
    </source>
</reference>
<comment type="caution">
    <text evidence="3">The sequence shown here is derived from an EMBL/GenBank/DDBJ whole genome shotgun (WGS) entry which is preliminary data.</text>
</comment>
<evidence type="ECO:0000313" key="3">
    <source>
        <dbReference type="EMBL" id="GGM18697.1"/>
    </source>
</evidence>
<evidence type="ECO:0000259" key="2">
    <source>
        <dbReference type="Pfam" id="PF14504"/>
    </source>
</evidence>
<dbReference type="Gene3D" id="3.40.33.10">
    <property type="entry name" value="CAP"/>
    <property type="match status" value="1"/>
</dbReference>
<dbReference type="Pfam" id="PF14504">
    <property type="entry name" value="CAP_assoc_N"/>
    <property type="match status" value="1"/>
</dbReference>
<feature type="domain" description="CAP-associated" evidence="2">
    <location>
        <begin position="103"/>
        <end position="240"/>
    </location>
</feature>
<evidence type="ECO:0000259" key="1">
    <source>
        <dbReference type="Pfam" id="PF00188"/>
    </source>
</evidence>
<protein>
    <submittedName>
        <fullName evidence="3">Secretion protein</fullName>
    </submittedName>
</protein>
<dbReference type="RefSeq" id="WP_117152563.1">
    <property type="nucleotide sequence ID" value="NZ_BMLG01000001.1"/>
</dbReference>
<dbReference type="CDD" id="cd05379">
    <property type="entry name" value="CAP_bacterial"/>
    <property type="match status" value="1"/>
</dbReference>
<proteinExistence type="predicted"/>
<organism evidence="3 4">
    <name type="scientific">Paraliobacillus quinghaiensis</name>
    <dbReference type="NCBI Taxonomy" id="470815"/>
    <lineage>
        <taxon>Bacteria</taxon>
        <taxon>Bacillati</taxon>
        <taxon>Bacillota</taxon>
        <taxon>Bacilli</taxon>
        <taxon>Bacillales</taxon>
        <taxon>Bacillaceae</taxon>
        <taxon>Paraliobacillus</taxon>
    </lineage>
</organism>
<accession>A0A917TCN1</accession>